<name>E6XAM3_CELAD</name>
<proteinExistence type="predicted"/>
<dbReference type="Proteomes" id="UP000008634">
    <property type="component" value="Chromosome"/>
</dbReference>
<gene>
    <name evidence="1" type="ordered locus">Celal_3736</name>
</gene>
<dbReference type="KEGG" id="cao:Celal_3736"/>
<dbReference type="OrthoDB" id="6637188at2"/>
<dbReference type="STRING" id="688270.Celal_3736"/>
<keyword evidence="2" id="KW-1185">Reference proteome</keyword>
<dbReference type="AlphaFoldDB" id="E6XAM3"/>
<dbReference type="HOGENOM" id="CLU_2555809_0_0_10"/>
<accession>E6XAM3</accession>
<dbReference type="EMBL" id="CP002453">
    <property type="protein sequence ID" value="ADV50985.1"/>
    <property type="molecule type" value="Genomic_DNA"/>
</dbReference>
<evidence type="ECO:0008006" key="3">
    <source>
        <dbReference type="Google" id="ProtNLM"/>
    </source>
</evidence>
<sequence>MSLEKEIKEEFIKGLKLIVKQGYNPEIATKYAFDFYLKNKITDKILYEVVEDIMIIDSGPEFILTEKELITLVKEKLNINISSVID</sequence>
<dbReference type="RefSeq" id="WP_013552435.1">
    <property type="nucleotide sequence ID" value="NC_014934.1"/>
</dbReference>
<evidence type="ECO:0000313" key="2">
    <source>
        <dbReference type="Proteomes" id="UP000008634"/>
    </source>
</evidence>
<evidence type="ECO:0000313" key="1">
    <source>
        <dbReference type="EMBL" id="ADV50985.1"/>
    </source>
</evidence>
<reference evidence="1 2" key="1">
    <citation type="journal article" date="2010" name="Stand. Genomic Sci.">
        <title>Complete genome sequence of Cellulophaga algicola type strain (IC166).</title>
        <authorList>
            <person name="Abt B."/>
            <person name="Lu M."/>
            <person name="Misra M."/>
            <person name="Han C."/>
            <person name="Nolan M."/>
            <person name="Lucas S."/>
            <person name="Hammon N."/>
            <person name="Deshpande S."/>
            <person name="Cheng J.F."/>
            <person name="Tapia R."/>
            <person name="Goodwin L."/>
            <person name="Pitluck S."/>
            <person name="Liolios K."/>
            <person name="Pagani I."/>
            <person name="Ivanova N."/>
            <person name="Mavromatis K."/>
            <person name="Ovchinikova G."/>
            <person name="Pati A."/>
            <person name="Chen A."/>
            <person name="Palaniappan K."/>
            <person name="Land M."/>
            <person name="Hauser L."/>
            <person name="Chang Y.J."/>
            <person name="Jeffries C.D."/>
            <person name="Detter J.C."/>
            <person name="Brambilla E."/>
            <person name="Rohde M."/>
            <person name="Tindall B.J."/>
            <person name="Goker M."/>
            <person name="Woyke T."/>
            <person name="Bristow J."/>
            <person name="Eisen J.A."/>
            <person name="Markowitz V."/>
            <person name="Hugenholtz P."/>
            <person name="Kyrpides N.C."/>
            <person name="Klenk H.P."/>
            <person name="Lapidus A."/>
        </authorList>
    </citation>
    <scope>NUCLEOTIDE SEQUENCE [LARGE SCALE GENOMIC DNA]</scope>
    <source>
        <strain evidence="2">DSM 14237 / IC166 / ACAM 630</strain>
    </source>
</reference>
<protein>
    <recommendedName>
        <fullName evidence="3">Colicin D immunity protein domain-containing protein</fullName>
    </recommendedName>
</protein>
<organism evidence="1 2">
    <name type="scientific">Cellulophaga algicola (strain DSM 14237 / IC166 / ACAM 630)</name>
    <dbReference type="NCBI Taxonomy" id="688270"/>
    <lineage>
        <taxon>Bacteria</taxon>
        <taxon>Pseudomonadati</taxon>
        <taxon>Bacteroidota</taxon>
        <taxon>Flavobacteriia</taxon>
        <taxon>Flavobacteriales</taxon>
        <taxon>Flavobacteriaceae</taxon>
        <taxon>Cellulophaga</taxon>
    </lineage>
</organism>